<feature type="transmembrane region" description="Helical" evidence="7">
    <location>
        <begin position="204"/>
        <end position="223"/>
    </location>
</feature>
<dbReference type="OMA" id="NTANDIH"/>
<feature type="region of interest" description="Disordered" evidence="6">
    <location>
        <begin position="401"/>
        <end position="423"/>
    </location>
</feature>
<organism evidence="9">
    <name type="scientific">Capitella teleta</name>
    <name type="common">Polychaete worm</name>
    <dbReference type="NCBI Taxonomy" id="283909"/>
    <lineage>
        <taxon>Eukaryota</taxon>
        <taxon>Metazoa</taxon>
        <taxon>Spiralia</taxon>
        <taxon>Lophotrochozoa</taxon>
        <taxon>Annelida</taxon>
        <taxon>Polychaeta</taxon>
        <taxon>Sedentaria</taxon>
        <taxon>Scolecida</taxon>
        <taxon>Capitellidae</taxon>
        <taxon>Capitella</taxon>
    </lineage>
</organism>
<dbReference type="GO" id="GO:0006915">
    <property type="term" value="P:apoptotic process"/>
    <property type="evidence" value="ECO:0007669"/>
    <property type="project" value="UniProtKB-KW"/>
</dbReference>
<evidence type="ECO:0000313" key="11">
    <source>
        <dbReference type="Proteomes" id="UP000014760"/>
    </source>
</evidence>
<evidence type="ECO:0000256" key="3">
    <source>
        <dbReference type="ARBA" id="ARBA00022737"/>
    </source>
</evidence>
<dbReference type="AlphaFoldDB" id="R7UTP5"/>
<dbReference type="InterPro" id="IPR052459">
    <property type="entry name" value="TNFRSF_decoy_receptor"/>
</dbReference>
<evidence type="ECO:0000256" key="8">
    <source>
        <dbReference type="SAM" id="SignalP"/>
    </source>
</evidence>
<dbReference type="PANTHER" id="PTHR23097:SF181">
    <property type="entry name" value="CASPASE-8-LIKE"/>
    <property type="match status" value="1"/>
</dbReference>
<evidence type="ECO:0000313" key="10">
    <source>
        <dbReference type="EnsemblMetazoa" id="CapteP225929"/>
    </source>
</evidence>
<dbReference type="PANTHER" id="PTHR23097">
    <property type="entry name" value="TUMOR NECROSIS FACTOR RECEPTOR SUPERFAMILY MEMBER"/>
    <property type="match status" value="1"/>
</dbReference>
<sequence length="423" mass="47365">MRWLLLPWLLSVMPLATAIFCNRPTEYHTNNKLEERCCIPVKCMAGTYAALCKNDGDQARCILCRKDRFMPSTQMSTEMRHCFQKKPCHGYRETIVFAGNETHDRVCGCDLKNGYYNQSSPDHDPCIRKKCEAGMELTSDGRCKPCRSGYFKPEANYEPCLKKKDCDHKYASHGNATHDVVCEEKATRASIKESKRKENDPIDWTVVVVIGIILVAVILICCLSKSCRKCNPPADSREEKGMLPRSSTSSTPDSSLSYEVNRVECNAQYRPPSSVFSSLTESSLPDNASTHTVVVENMPSLEHPQTATKQKHLFESSLPDHLLETDCVEASEDETLLKSSPDNALCSAETSRVAPKKTPNHCENMKQPLNTAHSTQTLQIDTIKNCTLVINMGDKNKVEVIKQNSQSDSGDESYDIHEKSIPN</sequence>
<reference evidence="9 11" key="2">
    <citation type="journal article" date="2013" name="Nature">
        <title>Insights into bilaterian evolution from three spiralian genomes.</title>
        <authorList>
            <person name="Simakov O."/>
            <person name="Marletaz F."/>
            <person name="Cho S.J."/>
            <person name="Edsinger-Gonzales E."/>
            <person name="Havlak P."/>
            <person name="Hellsten U."/>
            <person name="Kuo D.H."/>
            <person name="Larsson T."/>
            <person name="Lv J."/>
            <person name="Arendt D."/>
            <person name="Savage R."/>
            <person name="Osoegawa K."/>
            <person name="de Jong P."/>
            <person name="Grimwood J."/>
            <person name="Chapman J.A."/>
            <person name="Shapiro H."/>
            <person name="Aerts A."/>
            <person name="Otillar R.P."/>
            <person name="Terry A.Y."/>
            <person name="Boore J.L."/>
            <person name="Grigoriev I.V."/>
            <person name="Lindberg D.R."/>
            <person name="Seaver E.C."/>
            <person name="Weisblat D.A."/>
            <person name="Putnam N.H."/>
            <person name="Rokhsar D.S."/>
        </authorList>
    </citation>
    <scope>NUCLEOTIDE SEQUENCE</scope>
    <source>
        <strain evidence="9 11">I ESC-2004</strain>
    </source>
</reference>
<keyword evidence="2 8" id="KW-0732">Signal</keyword>
<name>R7UTP5_CAPTE</name>
<keyword evidence="7" id="KW-0472">Membrane</keyword>
<dbReference type="EMBL" id="AMQN01006214">
    <property type="status" value="NOT_ANNOTATED_CDS"/>
    <property type="molecule type" value="Genomic_DNA"/>
</dbReference>
<accession>R7UTP5</accession>
<reference evidence="11" key="1">
    <citation type="submission" date="2012-12" db="EMBL/GenBank/DDBJ databases">
        <authorList>
            <person name="Hellsten U."/>
            <person name="Grimwood J."/>
            <person name="Chapman J.A."/>
            <person name="Shapiro H."/>
            <person name="Aerts A."/>
            <person name="Otillar R.P."/>
            <person name="Terry A.Y."/>
            <person name="Boore J.L."/>
            <person name="Simakov O."/>
            <person name="Marletaz F."/>
            <person name="Cho S.-J."/>
            <person name="Edsinger-Gonzales E."/>
            <person name="Havlak P."/>
            <person name="Kuo D.-H."/>
            <person name="Larsson T."/>
            <person name="Lv J."/>
            <person name="Arendt D."/>
            <person name="Savage R."/>
            <person name="Osoegawa K."/>
            <person name="de Jong P."/>
            <person name="Lindberg D.R."/>
            <person name="Seaver E.C."/>
            <person name="Weisblat D.A."/>
            <person name="Putnam N.H."/>
            <person name="Grigoriev I.V."/>
            <person name="Rokhsar D.S."/>
        </authorList>
    </citation>
    <scope>NUCLEOTIDE SEQUENCE</scope>
    <source>
        <strain evidence="11">I ESC-2004</strain>
    </source>
</reference>
<dbReference type="OrthoDB" id="6130986at2759"/>
<evidence type="ECO:0000256" key="5">
    <source>
        <dbReference type="ARBA" id="ARBA00023180"/>
    </source>
</evidence>
<evidence type="ECO:0000256" key="1">
    <source>
        <dbReference type="ARBA" id="ARBA00022703"/>
    </source>
</evidence>
<dbReference type="EnsemblMetazoa" id="CapteT225929">
    <property type="protein sequence ID" value="CapteP225929"/>
    <property type="gene ID" value="CapteG225929"/>
</dbReference>
<evidence type="ECO:0008006" key="12">
    <source>
        <dbReference type="Google" id="ProtNLM"/>
    </source>
</evidence>
<dbReference type="Proteomes" id="UP000014760">
    <property type="component" value="Unassembled WGS sequence"/>
</dbReference>
<keyword evidence="3" id="KW-0677">Repeat</keyword>
<keyword evidence="1" id="KW-0053">Apoptosis</keyword>
<keyword evidence="7" id="KW-0812">Transmembrane</keyword>
<evidence type="ECO:0000256" key="2">
    <source>
        <dbReference type="ARBA" id="ARBA00022729"/>
    </source>
</evidence>
<proteinExistence type="predicted"/>
<protein>
    <recommendedName>
        <fullName evidence="12">TNFR-Cys domain-containing protein</fullName>
    </recommendedName>
</protein>
<feature type="region of interest" description="Disordered" evidence="6">
    <location>
        <begin position="233"/>
        <end position="255"/>
    </location>
</feature>
<reference evidence="10" key="3">
    <citation type="submission" date="2015-06" db="UniProtKB">
        <authorList>
            <consortium name="EnsemblMetazoa"/>
        </authorList>
    </citation>
    <scope>IDENTIFICATION</scope>
</reference>
<keyword evidence="7" id="KW-1133">Transmembrane helix</keyword>
<feature type="compositionally biased region" description="Basic and acidic residues" evidence="6">
    <location>
        <begin position="414"/>
        <end position="423"/>
    </location>
</feature>
<feature type="compositionally biased region" description="Low complexity" evidence="6">
    <location>
        <begin position="243"/>
        <end position="255"/>
    </location>
</feature>
<feature type="signal peptide" evidence="8">
    <location>
        <begin position="1"/>
        <end position="18"/>
    </location>
</feature>
<dbReference type="EMBL" id="KB297837">
    <property type="protein sequence ID" value="ELU09894.1"/>
    <property type="molecule type" value="Genomic_DNA"/>
</dbReference>
<keyword evidence="4" id="KW-1015">Disulfide bond</keyword>
<evidence type="ECO:0000256" key="7">
    <source>
        <dbReference type="SAM" id="Phobius"/>
    </source>
</evidence>
<keyword evidence="5" id="KW-0325">Glycoprotein</keyword>
<gene>
    <name evidence="9" type="ORF">CAPTEDRAFT_225929</name>
</gene>
<keyword evidence="11" id="KW-1185">Reference proteome</keyword>
<feature type="chain" id="PRO_5008788366" description="TNFR-Cys domain-containing protein" evidence="8">
    <location>
        <begin position="19"/>
        <end position="423"/>
    </location>
</feature>
<dbReference type="Gene3D" id="2.10.50.10">
    <property type="entry name" value="Tumor Necrosis Factor Receptor, subunit A, domain 2"/>
    <property type="match status" value="2"/>
</dbReference>
<evidence type="ECO:0000256" key="4">
    <source>
        <dbReference type="ARBA" id="ARBA00023157"/>
    </source>
</evidence>
<evidence type="ECO:0000313" key="9">
    <source>
        <dbReference type="EMBL" id="ELU09894.1"/>
    </source>
</evidence>
<dbReference type="HOGENOM" id="CLU_649328_0_0_1"/>
<evidence type="ECO:0000256" key="6">
    <source>
        <dbReference type="SAM" id="MobiDB-lite"/>
    </source>
</evidence>